<dbReference type="SUPFAM" id="SSF51735">
    <property type="entry name" value="NAD(P)-binding Rossmann-fold domains"/>
    <property type="match status" value="1"/>
</dbReference>
<keyword evidence="4" id="KW-0520">NAD</keyword>
<dbReference type="Gene3D" id="3.30.160.110">
    <property type="entry name" value="Siroheme synthase, domain 2"/>
    <property type="match status" value="1"/>
</dbReference>
<dbReference type="PANTHER" id="PTHR35330:SF1">
    <property type="entry name" value="SIROHEME BIOSYNTHESIS PROTEIN MET8"/>
    <property type="match status" value="1"/>
</dbReference>
<dbReference type="GO" id="GO:0004325">
    <property type="term" value="F:ferrochelatase activity"/>
    <property type="evidence" value="ECO:0007669"/>
    <property type="project" value="InterPro"/>
</dbReference>
<evidence type="ECO:0000313" key="8">
    <source>
        <dbReference type="Proteomes" id="UP000276417"/>
    </source>
</evidence>
<accession>A0A3G8YFY7</accession>
<dbReference type="PANTHER" id="PTHR35330">
    <property type="entry name" value="SIROHEME BIOSYNTHESIS PROTEIN MET8"/>
    <property type="match status" value="1"/>
</dbReference>
<evidence type="ECO:0000256" key="3">
    <source>
        <dbReference type="ARBA" id="ARBA00023002"/>
    </source>
</evidence>
<keyword evidence="5" id="KW-0627">Porphyrin biosynthesis</keyword>
<proteinExistence type="predicted"/>
<dbReference type="Gene3D" id="3.40.50.720">
    <property type="entry name" value="NAD(P)-binding Rossmann-like Domain"/>
    <property type="match status" value="1"/>
</dbReference>
<dbReference type="InterPro" id="IPR028161">
    <property type="entry name" value="Met8-like"/>
</dbReference>
<evidence type="ECO:0000313" key="7">
    <source>
        <dbReference type="EMBL" id="AZI43780.1"/>
    </source>
</evidence>
<sequence>MLDLEGETALLVGGGTVALRRAATLLTAGLTVRVVAPELLPQLAALNIEIIQRPFEPGDLTGVRLVVACTDNADVNDEVTRLAKAAGLLINHVGRAEAGNLRFPAVLERGGVSVSISTGAELPMLAQALREKVALCLPAELPIPTWTSQRDAALLLNGEAKQVAIRDLRAQIRTAVGL</sequence>
<evidence type="ECO:0000256" key="5">
    <source>
        <dbReference type="ARBA" id="ARBA00023244"/>
    </source>
</evidence>
<evidence type="ECO:0000256" key="6">
    <source>
        <dbReference type="ARBA" id="ARBA00047561"/>
    </source>
</evidence>
<dbReference type="AlphaFoldDB" id="A0A3G8YFY7"/>
<organism evidence="7 8">
    <name type="scientific">Deinococcus psychrotolerans</name>
    <dbReference type="NCBI Taxonomy" id="2489213"/>
    <lineage>
        <taxon>Bacteria</taxon>
        <taxon>Thermotogati</taxon>
        <taxon>Deinococcota</taxon>
        <taxon>Deinococci</taxon>
        <taxon>Deinococcales</taxon>
        <taxon>Deinococcaceae</taxon>
        <taxon>Deinococcus</taxon>
    </lineage>
</organism>
<protein>
    <recommendedName>
        <fullName evidence="2">precorrin-2 dehydrogenase</fullName>
        <ecNumber evidence="2">1.3.1.76</ecNumber>
    </recommendedName>
</protein>
<dbReference type="GO" id="GO:0019354">
    <property type="term" value="P:siroheme biosynthetic process"/>
    <property type="evidence" value="ECO:0007669"/>
    <property type="project" value="UniProtKB-UniPathway"/>
</dbReference>
<dbReference type="InterPro" id="IPR036291">
    <property type="entry name" value="NAD(P)-bd_dom_sf"/>
</dbReference>
<comment type="catalytic activity">
    <reaction evidence="6">
        <text>precorrin-2 + NAD(+) = sirohydrochlorin + NADH + 2 H(+)</text>
        <dbReference type="Rhea" id="RHEA:15613"/>
        <dbReference type="ChEBI" id="CHEBI:15378"/>
        <dbReference type="ChEBI" id="CHEBI:57540"/>
        <dbReference type="ChEBI" id="CHEBI:57945"/>
        <dbReference type="ChEBI" id="CHEBI:58351"/>
        <dbReference type="ChEBI" id="CHEBI:58827"/>
        <dbReference type="EC" id="1.3.1.76"/>
    </reaction>
</comment>
<dbReference type="Pfam" id="PF13241">
    <property type="entry name" value="NAD_binding_7"/>
    <property type="match status" value="1"/>
</dbReference>
<keyword evidence="8" id="KW-1185">Reference proteome</keyword>
<reference evidence="7 8" key="1">
    <citation type="submission" date="2018-11" db="EMBL/GenBank/DDBJ databases">
        <title>Deinococcus shelandsis sp. nov., isolated from South Shetland Islands soil of Antarctica.</title>
        <authorList>
            <person name="Tian J."/>
        </authorList>
    </citation>
    <scope>NUCLEOTIDE SEQUENCE [LARGE SCALE GENOMIC DNA]</scope>
    <source>
        <strain evidence="7 8">S14-83T</strain>
    </source>
</reference>
<comment type="pathway">
    <text evidence="1">Porphyrin-containing compound metabolism; siroheme biosynthesis; sirohydrochlorin from precorrin-2: step 1/1.</text>
</comment>
<dbReference type="EMBL" id="CP034183">
    <property type="protein sequence ID" value="AZI43780.1"/>
    <property type="molecule type" value="Genomic_DNA"/>
</dbReference>
<dbReference type="SUPFAM" id="SSF75615">
    <property type="entry name" value="Siroheme synthase middle domains-like"/>
    <property type="match status" value="1"/>
</dbReference>
<gene>
    <name evidence="7" type="ORF">EHF33_04425</name>
</gene>
<dbReference type="Proteomes" id="UP000276417">
    <property type="component" value="Chromosome 1"/>
</dbReference>
<dbReference type="InterPro" id="IPR006367">
    <property type="entry name" value="Sirohaem_synthase_N"/>
</dbReference>
<evidence type="ECO:0000256" key="2">
    <source>
        <dbReference type="ARBA" id="ARBA00012400"/>
    </source>
</evidence>
<dbReference type="NCBIfam" id="TIGR01470">
    <property type="entry name" value="cysG_Nterm"/>
    <property type="match status" value="1"/>
</dbReference>
<keyword evidence="3" id="KW-0560">Oxidoreductase</keyword>
<dbReference type="GO" id="GO:0043115">
    <property type="term" value="F:precorrin-2 dehydrogenase activity"/>
    <property type="evidence" value="ECO:0007669"/>
    <property type="project" value="UniProtKB-EC"/>
</dbReference>
<dbReference type="EC" id="1.3.1.76" evidence="2"/>
<evidence type="ECO:0000256" key="4">
    <source>
        <dbReference type="ARBA" id="ARBA00023027"/>
    </source>
</evidence>
<evidence type="ECO:0000256" key="1">
    <source>
        <dbReference type="ARBA" id="ARBA00005010"/>
    </source>
</evidence>
<dbReference type="UniPathway" id="UPA00262">
    <property type="reaction ID" value="UER00222"/>
</dbReference>
<dbReference type="KEGG" id="dph:EHF33_04425"/>
<dbReference type="OrthoDB" id="69471at2"/>
<name>A0A3G8YFY7_9DEIO</name>